<evidence type="ECO:0000313" key="10">
    <source>
        <dbReference type="EMBL" id="PJE78415.1"/>
    </source>
</evidence>
<keyword evidence="6 7" id="KW-0472">Membrane</keyword>
<dbReference type="Gene3D" id="3.30.70.100">
    <property type="match status" value="1"/>
</dbReference>
<dbReference type="InterPro" id="IPR006685">
    <property type="entry name" value="MscS_channel_2nd"/>
</dbReference>
<dbReference type="SUPFAM" id="SSF50182">
    <property type="entry name" value="Sm-like ribonucleoproteins"/>
    <property type="match status" value="1"/>
</dbReference>
<dbReference type="Gene3D" id="1.10.287.1260">
    <property type="match status" value="1"/>
</dbReference>
<dbReference type="InterPro" id="IPR011014">
    <property type="entry name" value="MscS_channel_TM-2"/>
</dbReference>
<comment type="similarity">
    <text evidence="2">Belongs to the MscS (TC 1.A.23) family.</text>
</comment>
<name>A0A2H9T5B5_9ZZZZ</name>
<feature type="domain" description="Mechanosensitive ion channel MscS C-terminal" evidence="9">
    <location>
        <begin position="264"/>
        <end position="343"/>
    </location>
</feature>
<keyword evidence="4 7" id="KW-0812">Transmembrane</keyword>
<evidence type="ECO:0000256" key="6">
    <source>
        <dbReference type="ARBA" id="ARBA00023136"/>
    </source>
</evidence>
<sequence length="374" mass="42230">MEWTTGHWWVNLSQQGALAWSGQVVVVVGLAVAASWLIRYLAARLAQQLSAHNTPYFRAFLEAFRLPASLAVWLMTAGWILRVTQGMVNLPLLEVIPLLQRLVFILLFAWFLLRFISLSYHYLRLSDFRKSSFDSSTAEVIYKLLQLVVVIAIALMFLQSAGISISGLLAFGGVGGLAVGLAARDMLANLFGGLTLYLDRPFRVGEKIRILGTEVEGWVEDIGWRKTRVRNYERQPIYVPNALFGNSAVVNPSRVVNRRIRQTVGLRYEDRSVLPDIMERLTTYLKKHQEIDKNRPIEVRFVAYGASSLDVLIYCFAVCKDYEDLLRIQEQVLLKAGEIIMAFGADIAFPTRRLEVDWPAEKNSVGSTGKDTNE</sequence>
<comment type="subcellular location">
    <subcellularLocation>
        <location evidence="1">Cell membrane</location>
        <topology evidence="1">Multi-pass membrane protein</topology>
    </subcellularLocation>
</comment>
<evidence type="ECO:0000256" key="4">
    <source>
        <dbReference type="ARBA" id="ARBA00022692"/>
    </source>
</evidence>
<dbReference type="InterPro" id="IPR049278">
    <property type="entry name" value="MS_channel_C"/>
</dbReference>
<dbReference type="InterPro" id="IPR011066">
    <property type="entry name" value="MscS_channel_C_sf"/>
</dbReference>
<dbReference type="SUPFAM" id="SSF82861">
    <property type="entry name" value="Mechanosensitive channel protein MscS (YggB), transmembrane region"/>
    <property type="match status" value="1"/>
</dbReference>
<evidence type="ECO:0000256" key="2">
    <source>
        <dbReference type="ARBA" id="ARBA00008017"/>
    </source>
</evidence>
<dbReference type="InterPro" id="IPR023408">
    <property type="entry name" value="MscS_beta-dom_sf"/>
</dbReference>
<dbReference type="PANTHER" id="PTHR43634">
    <property type="entry name" value="OW CONDUCTANCE MECHANOSENSITIVE CHANNEL"/>
    <property type="match status" value="1"/>
</dbReference>
<dbReference type="GO" id="GO:0005886">
    <property type="term" value="C:plasma membrane"/>
    <property type="evidence" value="ECO:0007669"/>
    <property type="project" value="UniProtKB-SubCell"/>
</dbReference>
<dbReference type="Pfam" id="PF21082">
    <property type="entry name" value="MS_channel_3rd"/>
    <property type="match status" value="1"/>
</dbReference>
<dbReference type="EMBL" id="NSIT01000187">
    <property type="protein sequence ID" value="PJE78415.1"/>
    <property type="molecule type" value="Genomic_DNA"/>
</dbReference>
<proteinExistence type="inferred from homology"/>
<feature type="transmembrane region" description="Helical" evidence="7">
    <location>
        <begin position="63"/>
        <end position="82"/>
    </location>
</feature>
<dbReference type="InterPro" id="IPR045042">
    <property type="entry name" value="YnaI-like"/>
</dbReference>
<feature type="transmembrane region" description="Helical" evidence="7">
    <location>
        <begin position="20"/>
        <end position="42"/>
    </location>
</feature>
<keyword evidence="5 7" id="KW-1133">Transmembrane helix</keyword>
<dbReference type="Gene3D" id="2.30.30.60">
    <property type="match status" value="1"/>
</dbReference>
<dbReference type="AlphaFoldDB" id="A0A2H9T5B5"/>
<dbReference type="GO" id="GO:0055085">
    <property type="term" value="P:transmembrane transport"/>
    <property type="evidence" value="ECO:0007669"/>
    <property type="project" value="InterPro"/>
</dbReference>
<dbReference type="SUPFAM" id="SSF82689">
    <property type="entry name" value="Mechanosensitive channel protein MscS (YggB), C-terminal domain"/>
    <property type="match status" value="1"/>
</dbReference>
<dbReference type="PANTHER" id="PTHR43634:SF2">
    <property type="entry name" value="LOW CONDUCTANCE MECHANOSENSITIVE CHANNEL YNAI"/>
    <property type="match status" value="1"/>
</dbReference>
<feature type="transmembrane region" description="Helical" evidence="7">
    <location>
        <begin position="144"/>
        <end position="171"/>
    </location>
</feature>
<evidence type="ECO:0000259" key="8">
    <source>
        <dbReference type="Pfam" id="PF00924"/>
    </source>
</evidence>
<reference evidence="10" key="1">
    <citation type="journal article" date="2017" name="Appl. Environ. Microbiol.">
        <title>Molecular characterization of an Endozoicomonas-like organism causing infection in king scallop Pecten maximus L.</title>
        <authorList>
            <person name="Cano I."/>
            <person name="van Aerle R."/>
            <person name="Ross S."/>
            <person name="Verner-Jeffreys D.W."/>
            <person name="Paley R.K."/>
            <person name="Rimmer G."/>
            <person name="Ryder D."/>
            <person name="Hooper P."/>
            <person name="Stone D."/>
            <person name="Feist S.W."/>
        </authorList>
    </citation>
    <scope>NUCLEOTIDE SEQUENCE</scope>
</reference>
<protein>
    <submittedName>
        <fullName evidence="10">Low conductance mechanosensitive channel YnaI</fullName>
    </submittedName>
</protein>
<dbReference type="Pfam" id="PF00924">
    <property type="entry name" value="MS_channel_2nd"/>
    <property type="match status" value="1"/>
</dbReference>
<dbReference type="InterPro" id="IPR010920">
    <property type="entry name" value="LSM_dom_sf"/>
</dbReference>
<evidence type="ECO:0000256" key="7">
    <source>
        <dbReference type="SAM" id="Phobius"/>
    </source>
</evidence>
<evidence type="ECO:0000256" key="5">
    <source>
        <dbReference type="ARBA" id="ARBA00022989"/>
    </source>
</evidence>
<evidence type="ECO:0000256" key="3">
    <source>
        <dbReference type="ARBA" id="ARBA00022475"/>
    </source>
</evidence>
<feature type="transmembrane region" description="Helical" evidence="7">
    <location>
        <begin position="102"/>
        <end position="123"/>
    </location>
</feature>
<evidence type="ECO:0000256" key="1">
    <source>
        <dbReference type="ARBA" id="ARBA00004651"/>
    </source>
</evidence>
<feature type="domain" description="Mechanosensitive ion channel MscS" evidence="8">
    <location>
        <begin position="185"/>
        <end position="254"/>
    </location>
</feature>
<organism evidence="10">
    <name type="scientific">invertebrate metagenome</name>
    <dbReference type="NCBI Taxonomy" id="1711999"/>
    <lineage>
        <taxon>unclassified sequences</taxon>
        <taxon>metagenomes</taxon>
        <taxon>organismal metagenomes</taxon>
    </lineage>
</organism>
<keyword evidence="3" id="KW-1003">Cell membrane</keyword>
<accession>A0A2H9T5B5</accession>
<comment type="caution">
    <text evidence="10">The sequence shown here is derived from an EMBL/GenBank/DDBJ whole genome shotgun (WGS) entry which is preliminary data.</text>
</comment>
<gene>
    <name evidence="10" type="primary">ynaI_2</name>
    <name evidence="10" type="ORF">CI610_02656</name>
</gene>
<evidence type="ECO:0000259" key="9">
    <source>
        <dbReference type="Pfam" id="PF21082"/>
    </source>
</evidence>